<accession>A0A5Q4YWE9</accession>
<dbReference type="Gene3D" id="3.40.50.1240">
    <property type="entry name" value="Phosphoglycerate mutase-like"/>
    <property type="match status" value="1"/>
</dbReference>
<evidence type="ECO:0000256" key="8">
    <source>
        <dbReference type="RuleBase" id="RU004512"/>
    </source>
</evidence>
<evidence type="ECO:0000256" key="2">
    <source>
        <dbReference type="ARBA" id="ARBA00022432"/>
    </source>
</evidence>
<dbReference type="PROSITE" id="PS00175">
    <property type="entry name" value="PG_MUTASE"/>
    <property type="match status" value="1"/>
</dbReference>
<dbReference type="AlphaFoldDB" id="A0A5Q4YWE9"/>
<evidence type="ECO:0000256" key="7">
    <source>
        <dbReference type="PIRSR" id="PIRSR613078-3"/>
    </source>
</evidence>
<proteinExistence type="inferred from homology"/>
<dbReference type="InterPro" id="IPR001345">
    <property type="entry name" value="PG/BPGM_mutase_AS"/>
</dbReference>
<protein>
    <recommendedName>
        <fullName evidence="5 8">2,3-bisphosphoglycerate-dependent phosphoglycerate mutase</fullName>
        <shortName evidence="5">BPG-dependent PGAM</shortName>
        <shortName evidence="5">PGAM</shortName>
        <shortName evidence="5">Phosphoglyceromutase</shortName>
        <shortName evidence="5">dPGM</shortName>
        <ecNumber evidence="5 8">5.4.2.11</ecNumber>
    </recommendedName>
</protein>
<dbReference type="Proteomes" id="UP000325811">
    <property type="component" value="Chromosome II"/>
</dbReference>
<gene>
    <name evidence="5 9" type="primary">gpmA</name>
    <name evidence="9" type="ORF">PDMSB3_2173</name>
</gene>
<evidence type="ECO:0000256" key="5">
    <source>
        <dbReference type="HAMAP-Rule" id="MF_01039"/>
    </source>
</evidence>
<dbReference type="UniPathway" id="UPA00109">
    <property type="reaction ID" value="UER00186"/>
</dbReference>
<dbReference type="PANTHER" id="PTHR11931">
    <property type="entry name" value="PHOSPHOGLYCERATE MUTASE"/>
    <property type="match status" value="1"/>
</dbReference>
<evidence type="ECO:0000256" key="6">
    <source>
        <dbReference type="PIRSR" id="PIRSR613078-2"/>
    </source>
</evidence>
<keyword evidence="3 5" id="KW-0324">Glycolysis</keyword>
<keyword evidence="10" id="KW-1185">Reference proteome</keyword>
<feature type="active site" description="Tele-phosphohistidine intermediate" evidence="5">
    <location>
        <position position="96"/>
    </location>
</feature>
<dbReference type="InterPro" id="IPR005952">
    <property type="entry name" value="Phosphogly_mut1"/>
</dbReference>
<feature type="binding site" evidence="5 6">
    <location>
        <position position="147"/>
    </location>
    <ligand>
        <name>substrate</name>
    </ligand>
</feature>
<comment type="pathway">
    <text evidence="5 8">Carbohydrate degradation; glycolysis; pyruvate from D-glyceraldehyde 3-phosphate: step 3/5.</text>
</comment>
<dbReference type="InterPro" id="IPR013078">
    <property type="entry name" value="His_Pase_superF_clade-1"/>
</dbReference>
<dbReference type="HAMAP" id="MF_01039">
    <property type="entry name" value="PGAM_GpmA"/>
    <property type="match status" value="1"/>
</dbReference>
<evidence type="ECO:0000256" key="4">
    <source>
        <dbReference type="ARBA" id="ARBA00023235"/>
    </source>
</evidence>
<dbReference type="Pfam" id="PF00300">
    <property type="entry name" value="His_Phos_1"/>
    <property type="match status" value="2"/>
</dbReference>
<feature type="binding site" evidence="5 6">
    <location>
        <begin position="201"/>
        <end position="202"/>
    </location>
    <ligand>
        <name>substrate</name>
    </ligand>
</feature>
<dbReference type="EC" id="5.4.2.11" evidence="5 8"/>
<comment type="subunit">
    <text evidence="5">Homodimer.</text>
</comment>
<dbReference type="NCBIfam" id="TIGR01258">
    <property type="entry name" value="pgm_1"/>
    <property type="match status" value="1"/>
</dbReference>
<dbReference type="CDD" id="cd07067">
    <property type="entry name" value="HP_PGM_like"/>
    <property type="match status" value="1"/>
</dbReference>
<comment type="caution">
    <text evidence="5">Lacks conserved residue(s) required for the propagation of feature annotation.</text>
</comment>
<evidence type="ECO:0000313" key="9">
    <source>
        <dbReference type="EMBL" id="VVD33457.1"/>
    </source>
</evidence>
<comment type="function">
    <text evidence="5 8">Catalyzes the interconversion of 2-phosphoglycerate and 3-phosphoglycerate.</text>
</comment>
<comment type="catalytic activity">
    <reaction evidence="5 8">
        <text>(2R)-2-phosphoglycerate = (2R)-3-phosphoglycerate</text>
        <dbReference type="Rhea" id="RHEA:15901"/>
        <dbReference type="ChEBI" id="CHEBI:58272"/>
        <dbReference type="ChEBI" id="CHEBI:58289"/>
        <dbReference type="EC" id="5.4.2.11"/>
    </reaction>
</comment>
<dbReference type="SMART" id="SM00855">
    <property type="entry name" value="PGAM"/>
    <property type="match status" value="1"/>
</dbReference>
<dbReference type="EMBL" id="LR699554">
    <property type="protein sequence ID" value="VVD33457.1"/>
    <property type="molecule type" value="Genomic_DNA"/>
</dbReference>
<comment type="similarity">
    <text evidence="1 5">Belongs to the phosphoglycerate mutase family. BPG-dependent PGAM subfamily.</text>
</comment>
<evidence type="ECO:0000256" key="1">
    <source>
        <dbReference type="ARBA" id="ARBA00006717"/>
    </source>
</evidence>
<dbReference type="KEGG" id="pdio:PDMSB3_2173.1"/>
<feature type="binding site" evidence="5 6">
    <location>
        <begin position="271"/>
        <end position="272"/>
    </location>
    <ligand>
        <name>substrate</name>
    </ligand>
</feature>
<feature type="site" description="Transition state stabilizer" evidence="5 7">
    <location>
        <position position="270"/>
    </location>
</feature>
<evidence type="ECO:0000256" key="3">
    <source>
        <dbReference type="ARBA" id="ARBA00023152"/>
    </source>
</evidence>
<dbReference type="GO" id="GO:0006094">
    <property type="term" value="P:gluconeogenesis"/>
    <property type="evidence" value="ECO:0007669"/>
    <property type="project" value="UniProtKB-UniRule"/>
</dbReference>
<evidence type="ECO:0000313" key="10">
    <source>
        <dbReference type="Proteomes" id="UP000325811"/>
    </source>
</evidence>
<keyword evidence="2 5" id="KW-0312">Gluconeogenesis</keyword>
<reference evidence="9 10" key="1">
    <citation type="submission" date="2019-08" db="EMBL/GenBank/DDBJ databases">
        <authorList>
            <person name="Herpell B J."/>
        </authorList>
    </citation>
    <scope>NUCLEOTIDE SEQUENCE [LARGE SCALE GENOMIC DNA]</scope>
    <source>
        <strain evidence="10">Msb3</strain>
    </source>
</reference>
<feature type="binding site" evidence="5 6">
    <location>
        <begin position="95"/>
        <end position="102"/>
    </location>
    <ligand>
        <name>substrate</name>
    </ligand>
</feature>
<organism evidence="9 10">
    <name type="scientific">Paraburkholderia dioscoreae</name>
    <dbReference type="NCBI Taxonomy" id="2604047"/>
    <lineage>
        <taxon>Bacteria</taxon>
        <taxon>Pseudomonadati</taxon>
        <taxon>Pseudomonadota</taxon>
        <taxon>Betaproteobacteria</taxon>
        <taxon>Burkholderiales</taxon>
        <taxon>Burkholderiaceae</taxon>
        <taxon>Paraburkholderia</taxon>
    </lineage>
</organism>
<dbReference type="InterPro" id="IPR029033">
    <property type="entry name" value="His_PPase_superfam"/>
</dbReference>
<feature type="binding site" evidence="5 6">
    <location>
        <begin position="108"/>
        <end position="109"/>
    </location>
    <ligand>
        <name>substrate</name>
    </ligand>
</feature>
<sequence>MRNPAVRDMRDVREPVFFRGAGAARARCAACVVFAGQREVRAGLVGMAGNAEAAAFGARVEQQRACARVGRRDSRLQLKPGIEMTLQTGTLVVLRHGQSIWNRANRFTGWSDVGLSVQGVADAQRVGERLREAGFRFDLAVTSALLRATDTLAHVLRTLDQPPPRTVRSWRLNDRHYGMLTGMEKDEAALAYGAERVRQWRRGFDLAPPALDTDLHAALVRALHDDAMPEAAALPRTESLRDTLRRVLPLWDECVAPALTRGQSVLMVGHGNSLRALFKQLDNIGDDAIASVEVAHAEPLVMKFDATLSVISRTPLAALAVSR</sequence>
<dbReference type="GO" id="GO:0004619">
    <property type="term" value="F:phosphoglycerate mutase activity"/>
    <property type="evidence" value="ECO:0007669"/>
    <property type="project" value="UniProtKB-UniRule"/>
</dbReference>
<name>A0A5Q4YWE9_9BURK</name>
<keyword evidence="4 5" id="KW-0413">Isomerase</keyword>
<dbReference type="GO" id="GO:0006096">
    <property type="term" value="P:glycolytic process"/>
    <property type="evidence" value="ECO:0007669"/>
    <property type="project" value="UniProtKB-UniRule"/>
</dbReference>
<dbReference type="SUPFAM" id="SSF53254">
    <property type="entry name" value="Phosphoglycerate mutase-like"/>
    <property type="match status" value="1"/>
</dbReference>
<feature type="binding site" evidence="5 6">
    <location>
        <position position="185"/>
    </location>
    <ligand>
        <name>substrate</name>
    </ligand>
</feature>